<dbReference type="Pfam" id="PF01546">
    <property type="entry name" value="Peptidase_M20"/>
    <property type="match status" value="1"/>
</dbReference>
<reference evidence="3 4" key="1">
    <citation type="submission" date="2020-08" db="EMBL/GenBank/DDBJ databases">
        <title>Acidobacteriota in marine sediments use diverse sulfur dissimilation pathways.</title>
        <authorList>
            <person name="Wasmund K."/>
        </authorList>
    </citation>
    <scope>NUCLEOTIDE SEQUENCE [LARGE SCALE GENOMIC DNA]</scope>
    <source>
        <strain evidence="3">MAG AM3-A</strain>
    </source>
</reference>
<dbReference type="Gene3D" id="3.30.590.20">
    <property type="match status" value="1"/>
</dbReference>
<dbReference type="Gene3D" id="3.40.630.10">
    <property type="entry name" value="Zn peptidases"/>
    <property type="match status" value="1"/>
</dbReference>
<evidence type="ECO:0000256" key="1">
    <source>
        <dbReference type="ARBA" id="ARBA00022801"/>
    </source>
</evidence>
<dbReference type="InterPro" id="IPR006336">
    <property type="entry name" value="GCS2"/>
</dbReference>
<sequence>MSGTDWGRFADKVQLALENSEQGDPQSGTSGLELEFNILDRELMPVGQVGYGPEARSFADYLNDEGLPEWVRDRFQLEVFRWMGEVTTKPCFSARATAAQARLLEGVMLDVLAEISQTFGASFLALHGNIPRRIDVSGEDIPRGWNLARQRYLRRCVELFGDSLATAGIHTNHSFPEALLSWDFFHLPLGERQGRTVVDYRNQAVIRATRLLRPLCPVFIAVSAASPFAWEEIDGRQEVVLTGDDARRLLAFPNPETLDVPGLYSSHSDYLEISYGLVRSGVRFGANNWTPVRARSDVDPVRRNIMATSEQLRELYRRGIYPTGEHGSLEEAERALVVENLCARVDLPMERVEVRTDEGGDNLELSTAKVLFKELLMLRFYAEPEYGAGFAYDDEDILRTRRNEDAAARRGIEAELEHPADGRTITVREYLGQQLTEIEPLAQALGVTEELEPLREMAGGGKNPAGAIRAWVMNRLAGEKRKAPGGGIVVPSQLLGEWFDERRREVAKEVGSIAEAPESFGSDWTKLAPLVLGLRELGDQRPSMPVRVGRGKDSFVVEGVGDRTSEVLHLAADLVRIPSVTNCADERIDQVFSCAGFVANQLSCDGLDVRVFDRGRYPAVLASFSDGRAASITLCGHFDVVRPEPDDSQFDPRIQGDYLWGRGAADMKTVVASYMVWMRKIASAGPPFPPFNLLLVGNEENGEGDPFGTPHVLKTLEEESGWRPGLMVVGERTGEEGEELFGSICTESRGVLRMEIAARGACGHTGTGGGPRDLLDSLIEMRTVLGSSFNRHLTLASLNGWETSARFPYLNVGEPGVYNITAGHGVLGIEVRPIPGDDLEALVAEVISLCGELGLEVSVEVKEAGVCC</sequence>
<evidence type="ECO:0000313" key="4">
    <source>
        <dbReference type="Proteomes" id="UP000598633"/>
    </source>
</evidence>
<gene>
    <name evidence="3" type="ORF">IFJ97_05575</name>
</gene>
<name>A0A8J7CNK2_9BACT</name>
<organism evidence="3 4">
    <name type="scientific">Candidatus Sulfomarinibacter kjeldsenii</name>
    <dbReference type="NCBI Taxonomy" id="2885994"/>
    <lineage>
        <taxon>Bacteria</taxon>
        <taxon>Pseudomonadati</taxon>
        <taxon>Acidobacteriota</taxon>
        <taxon>Thermoanaerobaculia</taxon>
        <taxon>Thermoanaerobaculales</taxon>
        <taxon>Candidatus Sulfomarinibacteraceae</taxon>
        <taxon>Candidatus Sulfomarinibacter</taxon>
    </lineage>
</organism>
<dbReference type="SUPFAM" id="SSF53187">
    <property type="entry name" value="Zn-dependent exopeptidases"/>
    <property type="match status" value="1"/>
</dbReference>
<dbReference type="GO" id="GO:0016787">
    <property type="term" value="F:hydrolase activity"/>
    <property type="evidence" value="ECO:0007669"/>
    <property type="project" value="InterPro"/>
</dbReference>
<keyword evidence="2" id="KW-0862">Zinc</keyword>
<dbReference type="EMBL" id="JACXWA010000091">
    <property type="protein sequence ID" value="MBD3870813.1"/>
    <property type="molecule type" value="Genomic_DNA"/>
</dbReference>
<dbReference type="SUPFAM" id="SSF55931">
    <property type="entry name" value="Glutamine synthetase/guanido kinase"/>
    <property type="match status" value="1"/>
</dbReference>
<dbReference type="InterPro" id="IPR002933">
    <property type="entry name" value="Peptidase_M20"/>
</dbReference>
<protein>
    <submittedName>
        <fullName evidence="3">M20/M25/M40 family metallo-hydrolase</fullName>
    </submittedName>
</protein>
<dbReference type="InterPro" id="IPR050072">
    <property type="entry name" value="Peptidase_M20A"/>
</dbReference>
<proteinExistence type="predicted"/>
<dbReference type="PANTHER" id="PTHR43808:SF8">
    <property type="entry name" value="PEPTIDASE M20 DIMERISATION DOMAIN-CONTAINING PROTEIN"/>
    <property type="match status" value="1"/>
</dbReference>
<feature type="non-terminal residue" evidence="3">
    <location>
        <position position="868"/>
    </location>
</feature>
<keyword evidence="1" id="KW-0378">Hydrolase</keyword>
<evidence type="ECO:0000256" key="2">
    <source>
        <dbReference type="ARBA" id="ARBA00022833"/>
    </source>
</evidence>
<accession>A0A8J7CNK2</accession>
<dbReference type="AlphaFoldDB" id="A0A8J7CNK2"/>
<comment type="caution">
    <text evidence="3">The sequence shown here is derived from an EMBL/GenBank/DDBJ whole genome shotgun (WGS) entry which is preliminary data.</text>
</comment>
<dbReference type="PANTHER" id="PTHR43808">
    <property type="entry name" value="ACETYLORNITHINE DEACETYLASE"/>
    <property type="match status" value="1"/>
</dbReference>
<dbReference type="Pfam" id="PF04107">
    <property type="entry name" value="GCS2"/>
    <property type="match status" value="1"/>
</dbReference>
<evidence type="ECO:0000313" key="3">
    <source>
        <dbReference type="EMBL" id="MBD3870813.1"/>
    </source>
</evidence>
<dbReference type="InterPro" id="IPR014746">
    <property type="entry name" value="Gln_synth/guanido_kin_cat_dom"/>
</dbReference>
<dbReference type="Proteomes" id="UP000598633">
    <property type="component" value="Unassembled WGS sequence"/>
</dbReference>